<dbReference type="Gene3D" id="1.10.630.10">
    <property type="entry name" value="Cytochrome P450"/>
    <property type="match status" value="1"/>
</dbReference>
<evidence type="ECO:0000256" key="4">
    <source>
        <dbReference type="ARBA" id="ARBA00023002"/>
    </source>
</evidence>
<dbReference type="PRINTS" id="PR00385">
    <property type="entry name" value="P450"/>
</dbReference>
<dbReference type="PANTHER" id="PTHR46696">
    <property type="entry name" value="P450, PUTATIVE (EUROFUNG)-RELATED"/>
    <property type="match status" value="1"/>
</dbReference>
<dbReference type="InterPro" id="IPR017972">
    <property type="entry name" value="Cyt_P450_CS"/>
</dbReference>
<evidence type="ECO:0000256" key="6">
    <source>
        <dbReference type="ARBA" id="ARBA00023033"/>
    </source>
</evidence>
<dbReference type="EMBL" id="FNCC01000009">
    <property type="protein sequence ID" value="SDG56552.1"/>
    <property type="molecule type" value="Genomic_DNA"/>
</dbReference>
<evidence type="ECO:0000313" key="8">
    <source>
        <dbReference type="EMBL" id="SDG56552.1"/>
    </source>
</evidence>
<keyword evidence="4 7" id="KW-0560">Oxidoreductase</keyword>
<reference evidence="9" key="1">
    <citation type="submission" date="2016-10" db="EMBL/GenBank/DDBJ databases">
        <authorList>
            <person name="Varghese N."/>
            <person name="Submissions S."/>
        </authorList>
    </citation>
    <scope>NUCLEOTIDE SEQUENCE [LARGE SCALE GENOMIC DNA]</scope>
    <source>
        <strain evidence="9">CGMCC 4.3506</strain>
    </source>
</reference>
<dbReference type="GO" id="GO:0004497">
    <property type="term" value="F:monooxygenase activity"/>
    <property type="evidence" value="ECO:0007669"/>
    <property type="project" value="UniProtKB-KW"/>
</dbReference>
<dbReference type="RefSeq" id="WP_245744095.1">
    <property type="nucleotide sequence ID" value="NZ_FNCC01000009.1"/>
</dbReference>
<dbReference type="SUPFAM" id="SSF48264">
    <property type="entry name" value="Cytochrome P450"/>
    <property type="match status" value="1"/>
</dbReference>
<keyword evidence="3 7" id="KW-0479">Metal-binding</keyword>
<dbReference type="Proteomes" id="UP000199623">
    <property type="component" value="Unassembled WGS sequence"/>
</dbReference>
<dbReference type="InterPro" id="IPR001128">
    <property type="entry name" value="Cyt_P450"/>
</dbReference>
<dbReference type="CDD" id="cd11030">
    <property type="entry name" value="CYP105-like"/>
    <property type="match status" value="1"/>
</dbReference>
<evidence type="ECO:0000256" key="3">
    <source>
        <dbReference type="ARBA" id="ARBA00022723"/>
    </source>
</evidence>
<keyword evidence="5 7" id="KW-0408">Iron</keyword>
<dbReference type="AlphaFoldDB" id="A0A1G7V9R6"/>
<dbReference type="InterPro" id="IPR002397">
    <property type="entry name" value="Cyt_P450_B"/>
</dbReference>
<comment type="similarity">
    <text evidence="1 7">Belongs to the cytochrome P450 family.</text>
</comment>
<organism evidence="8 9">
    <name type="scientific">Lentzea fradiae</name>
    <dbReference type="NCBI Taxonomy" id="200378"/>
    <lineage>
        <taxon>Bacteria</taxon>
        <taxon>Bacillati</taxon>
        <taxon>Actinomycetota</taxon>
        <taxon>Actinomycetes</taxon>
        <taxon>Pseudonocardiales</taxon>
        <taxon>Pseudonocardiaceae</taxon>
        <taxon>Lentzea</taxon>
    </lineage>
</organism>
<accession>A0A1G7V9R6</accession>
<dbReference type="FunFam" id="1.10.630.10:FF:000018">
    <property type="entry name" value="Cytochrome P450 monooxygenase"/>
    <property type="match status" value="1"/>
</dbReference>
<dbReference type="GO" id="GO:0005506">
    <property type="term" value="F:iron ion binding"/>
    <property type="evidence" value="ECO:0007669"/>
    <property type="project" value="InterPro"/>
</dbReference>
<keyword evidence="6 7" id="KW-0503">Monooxygenase</keyword>
<sequence length="438" mass="47825">MRDVLQQKTDVRSRVTGWMGRRFLAHLTKTGFDLGSSWLVPSRVLAPLRRNGLNPVPELARMQAQGPVTRLPLPVTVWLVTGYDAAKQVLVDAEAFSNDFGHLRNLGLFADEAPGGLGFSDPPEHTRLRKVLTPEFTMRRLARLVPRIEAIVADQLDLMSMEDGPVDLVEKFAMTVPALTICELLGVPASQREEFQRRSVSRFDLDGAATASLSAVSESIVYFRELVRAQREAPGDGLLGELIRKHGDDLDDDELAGLADGLLTGGFETTASMISLGTLAMLRSPELAQRVLEGEEAVNGVVDELLRHQSVVQVAFLRIARHDTTIAGTKIKAGDIVACSLSQANRDPSVYPDPDAILPDRPAGQHLAFGHGAHRCIGAELAKMELRAAYPALMRRFPEMRLAVDPGELSFRKLSIVYGLHSLPIHLGSHTSPIQPAP</sequence>
<name>A0A1G7V9R6_9PSEU</name>
<dbReference type="GO" id="GO:0016705">
    <property type="term" value="F:oxidoreductase activity, acting on paired donors, with incorporation or reduction of molecular oxygen"/>
    <property type="evidence" value="ECO:0007669"/>
    <property type="project" value="InterPro"/>
</dbReference>
<evidence type="ECO:0000256" key="7">
    <source>
        <dbReference type="RuleBase" id="RU000461"/>
    </source>
</evidence>
<dbReference type="GO" id="GO:0020037">
    <property type="term" value="F:heme binding"/>
    <property type="evidence" value="ECO:0007669"/>
    <property type="project" value="InterPro"/>
</dbReference>
<dbReference type="InterPro" id="IPR036396">
    <property type="entry name" value="Cyt_P450_sf"/>
</dbReference>
<keyword evidence="9" id="KW-1185">Reference proteome</keyword>
<gene>
    <name evidence="8" type="ORF">SAMN05216553_109104</name>
</gene>
<keyword evidence="2 7" id="KW-0349">Heme</keyword>
<proteinExistence type="inferred from homology"/>
<dbReference type="PROSITE" id="PS00086">
    <property type="entry name" value="CYTOCHROME_P450"/>
    <property type="match status" value="1"/>
</dbReference>
<evidence type="ECO:0000256" key="5">
    <source>
        <dbReference type="ARBA" id="ARBA00023004"/>
    </source>
</evidence>
<dbReference type="Pfam" id="PF00067">
    <property type="entry name" value="p450"/>
    <property type="match status" value="2"/>
</dbReference>
<dbReference type="PRINTS" id="PR00359">
    <property type="entry name" value="BP450"/>
</dbReference>
<evidence type="ECO:0000256" key="2">
    <source>
        <dbReference type="ARBA" id="ARBA00022617"/>
    </source>
</evidence>
<evidence type="ECO:0000256" key="1">
    <source>
        <dbReference type="ARBA" id="ARBA00010617"/>
    </source>
</evidence>
<protein>
    <submittedName>
        <fullName evidence="8">Cytochrome P450</fullName>
    </submittedName>
</protein>
<dbReference type="PANTHER" id="PTHR46696:SF6">
    <property type="entry name" value="P450, PUTATIVE (EUROFUNG)-RELATED"/>
    <property type="match status" value="1"/>
</dbReference>
<evidence type="ECO:0000313" key="9">
    <source>
        <dbReference type="Proteomes" id="UP000199623"/>
    </source>
</evidence>
<dbReference type="STRING" id="200378.SAMN05216553_109104"/>